<sequence>MKALLVRHGLEGALEGEKKLPAVTSKEEDEAYRSFVDTMLYGKTSITLEDVKALLNWKELQKKVMEHHGDNGKGLLARGRSSEKGSRGHLKKDCPRRRGKQGDLSENAVFAEERKIFKLNINFHMQVPPVKPDIPTTD</sequence>
<evidence type="ECO:0000313" key="3">
    <source>
        <dbReference type="Proteomes" id="UP000233551"/>
    </source>
</evidence>
<feature type="region of interest" description="Disordered" evidence="1">
    <location>
        <begin position="68"/>
        <end position="106"/>
    </location>
</feature>
<dbReference type="Proteomes" id="UP000233551">
    <property type="component" value="Unassembled WGS sequence"/>
</dbReference>
<reference evidence="2 3" key="1">
    <citation type="submission" date="2017-11" db="EMBL/GenBank/DDBJ databases">
        <title>De-novo sequencing of pomegranate (Punica granatum L.) genome.</title>
        <authorList>
            <person name="Akparov Z."/>
            <person name="Amiraslanov A."/>
            <person name="Hajiyeva S."/>
            <person name="Abbasov M."/>
            <person name="Kaur K."/>
            <person name="Hamwieh A."/>
            <person name="Solovyev V."/>
            <person name="Salamov A."/>
            <person name="Braich B."/>
            <person name="Kosarev P."/>
            <person name="Mahmoud A."/>
            <person name="Hajiyev E."/>
            <person name="Babayeva S."/>
            <person name="Izzatullayeva V."/>
            <person name="Mammadov A."/>
            <person name="Mammadov A."/>
            <person name="Sharifova S."/>
            <person name="Ojaghi J."/>
            <person name="Eynullazada K."/>
            <person name="Bayramov B."/>
            <person name="Abdulazimova A."/>
            <person name="Shahmuradov I."/>
        </authorList>
    </citation>
    <scope>NUCLEOTIDE SEQUENCE [LARGE SCALE GENOMIC DNA]</scope>
    <source>
        <strain evidence="3">cv. AG2017</strain>
        <tissue evidence="2">Leaf</tissue>
    </source>
</reference>
<proteinExistence type="predicted"/>
<comment type="caution">
    <text evidence="2">The sequence shown here is derived from an EMBL/GenBank/DDBJ whole genome shotgun (WGS) entry which is preliminary data.</text>
</comment>
<dbReference type="EMBL" id="PGOL01001704">
    <property type="protein sequence ID" value="PKI55395.1"/>
    <property type="molecule type" value="Genomic_DNA"/>
</dbReference>
<evidence type="ECO:0000256" key="1">
    <source>
        <dbReference type="SAM" id="MobiDB-lite"/>
    </source>
</evidence>
<feature type="compositionally biased region" description="Basic residues" evidence="1">
    <location>
        <begin position="87"/>
        <end position="99"/>
    </location>
</feature>
<accession>A0A2I0JGL0</accession>
<keyword evidence="3" id="KW-1185">Reference proteome</keyword>
<dbReference type="AlphaFoldDB" id="A0A2I0JGL0"/>
<organism evidence="2 3">
    <name type="scientific">Punica granatum</name>
    <name type="common">Pomegranate</name>
    <dbReference type="NCBI Taxonomy" id="22663"/>
    <lineage>
        <taxon>Eukaryota</taxon>
        <taxon>Viridiplantae</taxon>
        <taxon>Streptophyta</taxon>
        <taxon>Embryophyta</taxon>
        <taxon>Tracheophyta</taxon>
        <taxon>Spermatophyta</taxon>
        <taxon>Magnoliopsida</taxon>
        <taxon>eudicotyledons</taxon>
        <taxon>Gunneridae</taxon>
        <taxon>Pentapetalae</taxon>
        <taxon>rosids</taxon>
        <taxon>malvids</taxon>
        <taxon>Myrtales</taxon>
        <taxon>Lythraceae</taxon>
        <taxon>Punica</taxon>
    </lineage>
</organism>
<gene>
    <name evidence="2" type="ORF">CRG98_024208</name>
</gene>
<evidence type="ECO:0000313" key="2">
    <source>
        <dbReference type="EMBL" id="PKI55395.1"/>
    </source>
</evidence>
<name>A0A2I0JGL0_PUNGR</name>
<protein>
    <submittedName>
        <fullName evidence="2">Uncharacterized protein</fullName>
    </submittedName>
</protein>